<name>A0A6M3LLB1_9ZZZZ</name>
<evidence type="ECO:0008006" key="2">
    <source>
        <dbReference type="Google" id="ProtNLM"/>
    </source>
</evidence>
<organism evidence="1">
    <name type="scientific">viral metagenome</name>
    <dbReference type="NCBI Taxonomy" id="1070528"/>
    <lineage>
        <taxon>unclassified sequences</taxon>
        <taxon>metagenomes</taxon>
        <taxon>organismal metagenomes</taxon>
    </lineage>
</organism>
<evidence type="ECO:0000313" key="1">
    <source>
        <dbReference type="EMBL" id="QJA93831.1"/>
    </source>
</evidence>
<reference evidence="1" key="1">
    <citation type="submission" date="2020-03" db="EMBL/GenBank/DDBJ databases">
        <title>The deep terrestrial virosphere.</title>
        <authorList>
            <person name="Holmfeldt K."/>
            <person name="Nilsson E."/>
            <person name="Simone D."/>
            <person name="Lopez-Fernandez M."/>
            <person name="Wu X."/>
            <person name="de Brujin I."/>
            <person name="Lundin D."/>
            <person name="Andersson A."/>
            <person name="Bertilsson S."/>
            <person name="Dopson M."/>
        </authorList>
    </citation>
    <scope>NUCLEOTIDE SEQUENCE</scope>
    <source>
        <strain evidence="1">MM415B04100</strain>
    </source>
</reference>
<protein>
    <recommendedName>
        <fullName evidence="2">Carboxypeptidase regulatory-like domain-containing protein</fullName>
    </recommendedName>
</protein>
<dbReference type="EMBL" id="MT143181">
    <property type="protein sequence ID" value="QJA93831.1"/>
    <property type="molecule type" value="Genomic_DNA"/>
</dbReference>
<sequence>MIIEIGLIVLMIVILIKLLYPELFTPTPPTGIIKGTLKTVDGIAVDEATVVLKQNGETKLVVMSITDGTYEFPAMGLGNYNVTAHKDNEDGSYLEASSDIVLNSTVMVVDLTMVYTRGKKRQLPPIRLCSLISCLINRLRRGLAFA</sequence>
<accession>A0A6M3LLB1</accession>
<dbReference type="GO" id="GO:0030246">
    <property type="term" value="F:carbohydrate binding"/>
    <property type="evidence" value="ECO:0007669"/>
    <property type="project" value="InterPro"/>
</dbReference>
<dbReference type="InterPro" id="IPR013784">
    <property type="entry name" value="Carb-bd-like_fold"/>
</dbReference>
<dbReference type="SUPFAM" id="SSF49452">
    <property type="entry name" value="Starch-binding domain-like"/>
    <property type="match status" value="1"/>
</dbReference>
<proteinExistence type="predicted"/>
<dbReference type="AlphaFoldDB" id="A0A6M3LLB1"/>
<dbReference type="Gene3D" id="2.60.40.1120">
    <property type="entry name" value="Carboxypeptidase-like, regulatory domain"/>
    <property type="match status" value="1"/>
</dbReference>
<gene>
    <name evidence="1" type="ORF">MM415B04100_0005</name>
</gene>